<dbReference type="Gene3D" id="2.60.40.10">
    <property type="entry name" value="Immunoglobulins"/>
    <property type="match status" value="1"/>
</dbReference>
<feature type="domain" description="PSI" evidence="2">
    <location>
        <begin position="114"/>
        <end position="166"/>
    </location>
</feature>
<dbReference type="SMART" id="SM00423">
    <property type="entry name" value="PSI"/>
    <property type="match status" value="1"/>
</dbReference>
<accession>A0AAD7YVJ5</accession>
<comment type="caution">
    <text evidence="3">The sequence shown here is derived from an EMBL/GenBank/DDBJ whole genome shotgun (WGS) entry which is preliminary data.</text>
</comment>
<dbReference type="Proteomes" id="UP001231518">
    <property type="component" value="Chromosome 11"/>
</dbReference>
<gene>
    <name evidence="3" type="ORF">PYW07_001761</name>
</gene>
<evidence type="ECO:0000313" key="4">
    <source>
        <dbReference type="Proteomes" id="UP001231518"/>
    </source>
</evidence>
<keyword evidence="4" id="KW-1185">Reference proteome</keyword>
<dbReference type="Pfam" id="PF18020">
    <property type="entry name" value="TIG_2"/>
    <property type="match status" value="1"/>
</dbReference>
<reference evidence="3" key="1">
    <citation type="submission" date="2023-03" db="EMBL/GenBank/DDBJ databases">
        <title>Chromosome-level genomes of two armyworms, Mythimna separata and Mythimna loreyi, provide insights into the biosynthesis and reception of sex pheromones.</title>
        <authorList>
            <person name="Zhao H."/>
        </authorList>
    </citation>
    <scope>NUCLEOTIDE SEQUENCE</scope>
    <source>
        <strain evidence="3">BeijingLab</strain>
        <tissue evidence="3">Pupa</tissue>
    </source>
</reference>
<keyword evidence="1" id="KW-0325">Glycoprotein</keyword>
<dbReference type="AlphaFoldDB" id="A0AAD7YVJ5"/>
<evidence type="ECO:0000259" key="2">
    <source>
        <dbReference type="SMART" id="SM00423"/>
    </source>
</evidence>
<dbReference type="InterPro" id="IPR016201">
    <property type="entry name" value="PSI"/>
</dbReference>
<organism evidence="3 4">
    <name type="scientific">Mythimna separata</name>
    <name type="common">Oriental armyworm</name>
    <name type="synonym">Pseudaletia separata</name>
    <dbReference type="NCBI Taxonomy" id="271217"/>
    <lineage>
        <taxon>Eukaryota</taxon>
        <taxon>Metazoa</taxon>
        <taxon>Ecdysozoa</taxon>
        <taxon>Arthropoda</taxon>
        <taxon>Hexapoda</taxon>
        <taxon>Insecta</taxon>
        <taxon>Pterygota</taxon>
        <taxon>Neoptera</taxon>
        <taxon>Endopterygota</taxon>
        <taxon>Lepidoptera</taxon>
        <taxon>Glossata</taxon>
        <taxon>Ditrysia</taxon>
        <taxon>Noctuoidea</taxon>
        <taxon>Noctuidae</taxon>
        <taxon>Noctuinae</taxon>
        <taxon>Hadenini</taxon>
        <taxon>Mythimna</taxon>
    </lineage>
</organism>
<sequence>MGSCTPPCSSDRVLYSAGCFEPTMSERTCRQPKARSLGVRCDYSRCECPDPKVWDEAAKRSIIVFALLKCHCILIFTPAQKFKMLCKTKIAALLVLAVITPSLEDPVSDPKQEECRKISSCSACISKSFCTWCVTKSKCTKQSCGNDNIIFPKEYSAIMAGPTFCPRVVEPEEIFTLKSGAKQIIVVKITQIHLYMAFTPWKCKIDYNGEQITVVAVLLGDQVYCESVQLTNESHEPRTRGSVSVLWDYSKYFDGSFPFHVCRCDLDPTCKACTAKVVVQ</sequence>
<evidence type="ECO:0000256" key="1">
    <source>
        <dbReference type="ARBA" id="ARBA00023180"/>
    </source>
</evidence>
<dbReference type="InterPro" id="IPR041362">
    <property type="entry name" value="TIG2_plexin"/>
</dbReference>
<proteinExistence type="predicted"/>
<dbReference type="EMBL" id="JARGEI010000008">
    <property type="protein sequence ID" value="KAJ8727642.1"/>
    <property type="molecule type" value="Genomic_DNA"/>
</dbReference>
<protein>
    <recommendedName>
        <fullName evidence="2">PSI domain-containing protein</fullName>
    </recommendedName>
</protein>
<name>A0AAD7YVJ5_MYTSE</name>
<dbReference type="InterPro" id="IPR013783">
    <property type="entry name" value="Ig-like_fold"/>
</dbReference>
<evidence type="ECO:0000313" key="3">
    <source>
        <dbReference type="EMBL" id="KAJ8727642.1"/>
    </source>
</evidence>